<accession>A0A432MCW8</accession>
<comment type="caution">
    <text evidence="3">The sequence shown here is derived from an EMBL/GenBank/DDBJ whole genome shotgun (WGS) entry which is preliminary data.</text>
</comment>
<proteinExistence type="predicted"/>
<name>A0A432MCW8_9BACT</name>
<keyword evidence="1" id="KW-0732">Signal</keyword>
<dbReference type="InterPro" id="IPR036514">
    <property type="entry name" value="SGNH_hydro_sf"/>
</dbReference>
<reference evidence="3 4" key="1">
    <citation type="submission" date="2018-12" db="EMBL/GenBank/DDBJ databases">
        <authorList>
            <person name="Toschakov S.V."/>
        </authorList>
    </citation>
    <scope>NUCLEOTIDE SEQUENCE [LARGE SCALE GENOMIC DNA]</scope>
    <source>
        <strain evidence="3 4">GM2012</strain>
    </source>
</reference>
<feature type="signal peptide" evidence="1">
    <location>
        <begin position="1"/>
        <end position="25"/>
    </location>
</feature>
<evidence type="ECO:0000313" key="4">
    <source>
        <dbReference type="Proteomes" id="UP000280296"/>
    </source>
</evidence>
<dbReference type="Proteomes" id="UP000280296">
    <property type="component" value="Unassembled WGS sequence"/>
</dbReference>
<gene>
    <name evidence="3" type="ORF">TsocGM_24850</name>
</gene>
<dbReference type="SUPFAM" id="SSF52266">
    <property type="entry name" value="SGNH hydrolase"/>
    <property type="match status" value="1"/>
</dbReference>
<keyword evidence="4" id="KW-1185">Reference proteome</keyword>
<organism evidence="3 4">
    <name type="scientific">Tautonia sociabilis</name>
    <dbReference type="NCBI Taxonomy" id="2080755"/>
    <lineage>
        <taxon>Bacteria</taxon>
        <taxon>Pseudomonadati</taxon>
        <taxon>Planctomycetota</taxon>
        <taxon>Planctomycetia</taxon>
        <taxon>Isosphaerales</taxon>
        <taxon>Isosphaeraceae</taxon>
        <taxon>Tautonia</taxon>
    </lineage>
</organism>
<dbReference type="OrthoDB" id="246757at2"/>
<evidence type="ECO:0000256" key="1">
    <source>
        <dbReference type="SAM" id="SignalP"/>
    </source>
</evidence>
<protein>
    <submittedName>
        <fullName evidence="3">SGNH/GDSL hydrolase family protein</fullName>
    </submittedName>
</protein>
<reference evidence="3 4" key="2">
    <citation type="submission" date="2019-01" db="EMBL/GenBank/DDBJ databases">
        <title>Tautonia sociabilis, a novel thermotolerant planctomycete of Isosphaeraceae family, isolated from a 4000 m deep subterranean habitat.</title>
        <authorList>
            <person name="Kovaleva O.L."/>
            <person name="Elcheninov A.G."/>
            <person name="Van Heerden E."/>
            <person name="Toshchakov S.V."/>
            <person name="Novikov A."/>
            <person name="Bonch-Osmolovskaya E.A."/>
            <person name="Kublanov I.V."/>
        </authorList>
    </citation>
    <scope>NUCLEOTIDE SEQUENCE [LARGE SCALE GENOMIC DNA]</scope>
    <source>
        <strain evidence="3 4">GM2012</strain>
    </source>
</reference>
<dbReference type="AlphaFoldDB" id="A0A432MCW8"/>
<dbReference type="RefSeq" id="WP_126728160.1">
    <property type="nucleotide sequence ID" value="NZ_RYZH01000089.1"/>
</dbReference>
<evidence type="ECO:0000313" key="3">
    <source>
        <dbReference type="EMBL" id="RUL81622.1"/>
    </source>
</evidence>
<feature type="domain" description="SGNH hydrolase-type esterase" evidence="2">
    <location>
        <begin position="149"/>
        <end position="373"/>
    </location>
</feature>
<dbReference type="Pfam" id="PF13472">
    <property type="entry name" value="Lipase_GDSL_2"/>
    <property type="match status" value="1"/>
</dbReference>
<dbReference type="InterPro" id="IPR013830">
    <property type="entry name" value="SGNH_hydro"/>
</dbReference>
<dbReference type="GO" id="GO:0016788">
    <property type="term" value="F:hydrolase activity, acting on ester bonds"/>
    <property type="evidence" value="ECO:0007669"/>
    <property type="project" value="UniProtKB-ARBA"/>
</dbReference>
<feature type="chain" id="PRO_5019367761" evidence="1">
    <location>
        <begin position="26"/>
        <end position="413"/>
    </location>
</feature>
<keyword evidence="3" id="KW-0378">Hydrolase</keyword>
<dbReference type="CDD" id="cd00229">
    <property type="entry name" value="SGNH_hydrolase"/>
    <property type="match status" value="1"/>
</dbReference>
<dbReference type="Gene3D" id="3.40.50.1110">
    <property type="entry name" value="SGNH hydrolase"/>
    <property type="match status" value="1"/>
</dbReference>
<dbReference type="EMBL" id="RYZH01000089">
    <property type="protein sequence ID" value="RUL81622.1"/>
    <property type="molecule type" value="Genomic_DNA"/>
</dbReference>
<sequence>MNRNASTRARVSLLPALLASGAMLAAGLVDWPAGRARTAMQALRSAEPNRADREANAGGYYEGLINRGDPEDRASDEVALRLLGAPDRWISFHDMGATHYLPDSFLQFQLFPNVQQPVLDHVFTTNSLGLRDREGYAPSKPEGTFRIVLLGSSIDMGWGVDVDATYENWLEDWLNARAEKIGLDRRFEVINFAMAAYGPAQRLERFRTLAAGFDPDLVLYSGTMLDARLSEIHLCDLIRYRADPSYDFVRSVIAAAKLTDLETELDPEGHLRRRARLKAKLSPFLWVLCDGAVGELADECRSAGVPLVYLVIPRAGLSDAPGTRDEGVARHAEIARRHGIPLLDLTAAFDEDDANALALAPWDDHPNAEGHRLIFYALARALIADDELSRMLFGAEGGGRVRPPGAEVGRTRG</sequence>
<evidence type="ECO:0000259" key="2">
    <source>
        <dbReference type="Pfam" id="PF13472"/>
    </source>
</evidence>